<dbReference type="OrthoDB" id="8443001at2759"/>
<reference evidence="1" key="1">
    <citation type="journal article" date="2023" name="Science">
        <title>Genome structures resolve the early diversification of teleost fishes.</title>
        <authorList>
            <person name="Parey E."/>
            <person name="Louis A."/>
            <person name="Montfort J."/>
            <person name="Bouchez O."/>
            <person name="Roques C."/>
            <person name="Iampietro C."/>
            <person name="Lluch J."/>
            <person name="Castinel A."/>
            <person name="Donnadieu C."/>
            <person name="Desvignes T."/>
            <person name="Floi Bucao C."/>
            <person name="Jouanno E."/>
            <person name="Wen M."/>
            <person name="Mejri S."/>
            <person name="Dirks R."/>
            <person name="Jansen H."/>
            <person name="Henkel C."/>
            <person name="Chen W.J."/>
            <person name="Zahm M."/>
            <person name="Cabau C."/>
            <person name="Klopp C."/>
            <person name="Thompson A.W."/>
            <person name="Robinson-Rechavi M."/>
            <person name="Braasch I."/>
            <person name="Lecointre G."/>
            <person name="Bobe J."/>
            <person name="Postlethwait J.H."/>
            <person name="Berthelot C."/>
            <person name="Roest Crollius H."/>
            <person name="Guiguen Y."/>
        </authorList>
    </citation>
    <scope>NUCLEOTIDE SEQUENCE</scope>
    <source>
        <strain evidence="1">WJC10195</strain>
    </source>
</reference>
<dbReference type="PANTHER" id="PTHR47331:SF5">
    <property type="entry name" value="RIBONUCLEASE H"/>
    <property type="match status" value="1"/>
</dbReference>
<proteinExistence type="predicted"/>
<dbReference type="PANTHER" id="PTHR47331">
    <property type="entry name" value="PHD-TYPE DOMAIN-CONTAINING PROTEIN"/>
    <property type="match status" value="1"/>
</dbReference>
<name>A0A9Q1F6D5_SYNKA</name>
<organism evidence="1 2">
    <name type="scientific">Synaphobranchus kaupii</name>
    <name type="common">Kaup's arrowtooth eel</name>
    <dbReference type="NCBI Taxonomy" id="118154"/>
    <lineage>
        <taxon>Eukaryota</taxon>
        <taxon>Metazoa</taxon>
        <taxon>Chordata</taxon>
        <taxon>Craniata</taxon>
        <taxon>Vertebrata</taxon>
        <taxon>Euteleostomi</taxon>
        <taxon>Actinopterygii</taxon>
        <taxon>Neopterygii</taxon>
        <taxon>Teleostei</taxon>
        <taxon>Anguilliformes</taxon>
        <taxon>Synaphobranchidae</taxon>
        <taxon>Synaphobranchus</taxon>
    </lineage>
</organism>
<dbReference type="EMBL" id="JAINUF010000008">
    <property type="protein sequence ID" value="KAJ8351794.1"/>
    <property type="molecule type" value="Genomic_DNA"/>
</dbReference>
<dbReference type="Proteomes" id="UP001152622">
    <property type="component" value="Chromosome 8"/>
</dbReference>
<keyword evidence="2" id="KW-1185">Reference proteome</keyword>
<evidence type="ECO:0000313" key="1">
    <source>
        <dbReference type="EMBL" id="KAJ8351794.1"/>
    </source>
</evidence>
<comment type="caution">
    <text evidence="1">The sequence shown here is derived from an EMBL/GenBank/DDBJ whole genome shotgun (WGS) entry which is preliminary data.</text>
</comment>
<gene>
    <name evidence="1" type="ORF">SKAU_G00232700</name>
</gene>
<protein>
    <submittedName>
        <fullName evidence="1">Uncharacterized protein</fullName>
    </submittedName>
</protein>
<dbReference type="AlphaFoldDB" id="A0A9Q1F6D5"/>
<evidence type="ECO:0000313" key="2">
    <source>
        <dbReference type="Proteomes" id="UP001152622"/>
    </source>
</evidence>
<sequence length="273" mass="30983">MSQCSELKIRNTEQIDKWIREKMRCWRCGRAHRAAQCDLKKSCNLRGKHLHILHEVNQSKLASEEPSGIFYLNRPSGSSRVLLKMVKVVLHHRNQAVETYALLDDGSECTVLLAAATQHPGLIGTTESLVFYGQFARTQRHLMGPLSPSYSPQAHSLAGPAAIHTRLGWVQQGLVSILQQQDIGQQCLLTSMSSQAEELYQNVEKLWQIDVLPYCNEKTVTRSKQDQEALELLEAETIRVPIDGVSHYATPLLRTKTSPQLRLQQMHLQRIER</sequence>
<accession>A0A9Q1F6D5</accession>